<evidence type="ECO:0000256" key="1">
    <source>
        <dbReference type="ARBA" id="ARBA00022801"/>
    </source>
</evidence>
<evidence type="ECO:0000313" key="3">
    <source>
        <dbReference type="EMBL" id="MBB6735332.1"/>
    </source>
</evidence>
<dbReference type="RefSeq" id="WP_185132984.1">
    <property type="nucleotide sequence ID" value="NZ_JACJVO010000046.1"/>
</dbReference>
<reference evidence="3 4" key="1">
    <citation type="submission" date="2020-08" db="EMBL/GenBank/DDBJ databases">
        <title>Cohnella phylogeny.</title>
        <authorList>
            <person name="Dunlap C."/>
        </authorList>
    </citation>
    <scope>NUCLEOTIDE SEQUENCE [LARGE SCALE GENOMIC DNA]</scope>
    <source>
        <strain evidence="3 4">CBP 2801</strain>
    </source>
</reference>
<gene>
    <name evidence="3" type="ORF">H7C18_30900</name>
</gene>
<keyword evidence="4" id="KW-1185">Reference proteome</keyword>
<dbReference type="Proteomes" id="UP000564644">
    <property type="component" value="Unassembled WGS sequence"/>
</dbReference>
<dbReference type="Gene3D" id="3.40.710.10">
    <property type="entry name" value="DD-peptidase/beta-lactamase superfamily"/>
    <property type="match status" value="1"/>
</dbReference>
<dbReference type="PANTHER" id="PTHR43283">
    <property type="entry name" value="BETA-LACTAMASE-RELATED"/>
    <property type="match status" value="1"/>
</dbReference>
<protein>
    <submittedName>
        <fullName evidence="3">Beta-lactamase family protein</fullName>
    </submittedName>
</protein>
<name>A0A7X0SSH9_9BACL</name>
<dbReference type="PANTHER" id="PTHR43283:SF11">
    <property type="entry name" value="BETA-LACTAMASE-RELATED DOMAIN-CONTAINING PROTEIN"/>
    <property type="match status" value="1"/>
</dbReference>
<proteinExistence type="predicted"/>
<dbReference type="GO" id="GO:0016787">
    <property type="term" value="F:hydrolase activity"/>
    <property type="evidence" value="ECO:0007669"/>
    <property type="project" value="UniProtKB-KW"/>
</dbReference>
<evidence type="ECO:0000313" key="4">
    <source>
        <dbReference type="Proteomes" id="UP000564644"/>
    </source>
</evidence>
<sequence>MEKIRGFIEQWLKAESFPGCVLDIEIDGVKVFQEAFGHFGRPEDSKPMNVRTVFDVASLTKVVVTLPSILLLAQDRMLSLTDPVRKFVPEFRHPEVTIRDCLMHLSGLPSGVPGFRERDSAKDIWPEILALDLVHRPGERVLYSDLGMILLGVVVSRVSGRTLDQFAKRRIFEPLGMKDSLFNPPASERIAPTEWDGSRWLTGIVHDETAYRLGGVSGNAGLFSTADDLSRYARLWLDPERSRLLERKWVEACFQAPVQGRGLGWQMWLGQEEAPSCGEGWSIGSYGHTGYTGTSLWMDPARRLSVVWLTNAVHYGRDNPMRQLRPILHSAVLQDLHGLC</sequence>
<dbReference type="SUPFAM" id="SSF56601">
    <property type="entry name" value="beta-lactamase/transpeptidase-like"/>
    <property type="match status" value="1"/>
</dbReference>
<dbReference type="InterPro" id="IPR050789">
    <property type="entry name" value="Diverse_Enzym_Activities"/>
</dbReference>
<accession>A0A7X0SSH9</accession>
<feature type="domain" description="Beta-lactamase-related" evidence="2">
    <location>
        <begin position="7"/>
        <end position="320"/>
    </location>
</feature>
<dbReference type="Pfam" id="PF00144">
    <property type="entry name" value="Beta-lactamase"/>
    <property type="match status" value="1"/>
</dbReference>
<evidence type="ECO:0000259" key="2">
    <source>
        <dbReference type="Pfam" id="PF00144"/>
    </source>
</evidence>
<dbReference type="InterPro" id="IPR001466">
    <property type="entry name" value="Beta-lactam-related"/>
</dbReference>
<dbReference type="EMBL" id="JACJVO010000046">
    <property type="protein sequence ID" value="MBB6735332.1"/>
    <property type="molecule type" value="Genomic_DNA"/>
</dbReference>
<keyword evidence="1" id="KW-0378">Hydrolase</keyword>
<dbReference type="InterPro" id="IPR012338">
    <property type="entry name" value="Beta-lactam/transpept-like"/>
</dbReference>
<comment type="caution">
    <text evidence="3">The sequence shown here is derived from an EMBL/GenBank/DDBJ whole genome shotgun (WGS) entry which is preliminary data.</text>
</comment>
<organism evidence="3 4">
    <name type="scientific">Cohnella zeiphila</name>
    <dbReference type="NCBI Taxonomy" id="2761120"/>
    <lineage>
        <taxon>Bacteria</taxon>
        <taxon>Bacillati</taxon>
        <taxon>Bacillota</taxon>
        <taxon>Bacilli</taxon>
        <taxon>Bacillales</taxon>
        <taxon>Paenibacillaceae</taxon>
        <taxon>Cohnella</taxon>
    </lineage>
</organism>
<dbReference type="AlphaFoldDB" id="A0A7X0SSH9"/>